<dbReference type="Gene3D" id="1.10.490.10">
    <property type="entry name" value="Globins"/>
    <property type="match status" value="1"/>
</dbReference>
<dbReference type="AlphaFoldDB" id="A0A7R9LW35"/>
<evidence type="ECO:0000313" key="9">
    <source>
        <dbReference type="Proteomes" id="UP000728032"/>
    </source>
</evidence>
<dbReference type="GO" id="GO:0020037">
    <property type="term" value="F:heme binding"/>
    <property type="evidence" value="ECO:0007669"/>
    <property type="project" value="InterPro"/>
</dbReference>
<dbReference type="GO" id="GO:0019825">
    <property type="term" value="F:oxygen binding"/>
    <property type="evidence" value="ECO:0007669"/>
    <property type="project" value="InterPro"/>
</dbReference>
<dbReference type="InterPro" id="IPR000971">
    <property type="entry name" value="Globin"/>
</dbReference>
<keyword evidence="1 6" id="KW-0813">Transport</keyword>
<dbReference type="EMBL" id="CAJPVJ010003407">
    <property type="protein sequence ID" value="CAG2167523.1"/>
    <property type="molecule type" value="Genomic_DNA"/>
</dbReference>
<dbReference type="Proteomes" id="UP000728032">
    <property type="component" value="Unassembled WGS sequence"/>
</dbReference>
<sequence length="138" mass="16506">MMNLTDNERDLLKNTWELFKEEPDNGRAILERLVEKYPKYVKWFPEKDMDKLTKMHVKSFTKVINFIDTNKKMYDKQVDKIIRKHKKEDVKIDMFDDFSEVLIEVLKEKIHPDDLTDEAIAAWRKLCQIIIVHVGPGL</sequence>
<name>A0A7R9LW35_9ACAR</name>
<gene>
    <name evidence="8" type="ORF">ONB1V03_LOCUS7026</name>
</gene>
<dbReference type="PROSITE" id="PS01033">
    <property type="entry name" value="GLOBIN"/>
    <property type="match status" value="1"/>
</dbReference>
<dbReference type="CDD" id="cd01040">
    <property type="entry name" value="Mb-like"/>
    <property type="match status" value="1"/>
</dbReference>
<feature type="domain" description="Globin" evidence="7">
    <location>
        <begin position="3"/>
        <end position="138"/>
    </location>
</feature>
<keyword evidence="4" id="KW-0479">Metal-binding</keyword>
<dbReference type="InterPro" id="IPR044399">
    <property type="entry name" value="Mb-like_M"/>
</dbReference>
<dbReference type="GO" id="GO:0046872">
    <property type="term" value="F:metal ion binding"/>
    <property type="evidence" value="ECO:0007669"/>
    <property type="project" value="UniProtKB-KW"/>
</dbReference>
<dbReference type="InterPro" id="IPR009050">
    <property type="entry name" value="Globin-like_sf"/>
</dbReference>
<keyword evidence="3 6" id="KW-0561">Oxygen transport</keyword>
<evidence type="ECO:0000313" key="8">
    <source>
        <dbReference type="EMBL" id="CAD7648967.1"/>
    </source>
</evidence>
<evidence type="ECO:0000256" key="3">
    <source>
        <dbReference type="ARBA" id="ARBA00022621"/>
    </source>
</evidence>
<dbReference type="PANTHER" id="PTHR47217:SF1">
    <property type="entry name" value="GLOBIN-LIKE PROTEIN"/>
    <property type="match status" value="1"/>
</dbReference>
<dbReference type="GO" id="GO:0005344">
    <property type="term" value="F:oxygen carrier activity"/>
    <property type="evidence" value="ECO:0007669"/>
    <property type="project" value="UniProtKB-KW"/>
</dbReference>
<dbReference type="EMBL" id="OC918232">
    <property type="protein sequence ID" value="CAD7648967.1"/>
    <property type="molecule type" value="Genomic_DNA"/>
</dbReference>
<dbReference type="PANTHER" id="PTHR47217">
    <property type="entry name" value="GLOBIN-LIKE PROTEIN"/>
    <property type="match status" value="1"/>
</dbReference>
<dbReference type="Pfam" id="PF00042">
    <property type="entry name" value="Globin"/>
    <property type="match status" value="1"/>
</dbReference>
<evidence type="ECO:0000256" key="6">
    <source>
        <dbReference type="RuleBase" id="RU000356"/>
    </source>
</evidence>
<keyword evidence="5" id="KW-0408">Iron</keyword>
<proteinExistence type="inferred from homology"/>
<dbReference type="OrthoDB" id="436496at2759"/>
<protein>
    <recommendedName>
        <fullName evidence="7">Globin domain-containing protein</fullName>
    </recommendedName>
</protein>
<evidence type="ECO:0000256" key="4">
    <source>
        <dbReference type="ARBA" id="ARBA00022723"/>
    </source>
</evidence>
<organism evidence="8">
    <name type="scientific">Oppiella nova</name>
    <dbReference type="NCBI Taxonomy" id="334625"/>
    <lineage>
        <taxon>Eukaryota</taxon>
        <taxon>Metazoa</taxon>
        <taxon>Ecdysozoa</taxon>
        <taxon>Arthropoda</taxon>
        <taxon>Chelicerata</taxon>
        <taxon>Arachnida</taxon>
        <taxon>Acari</taxon>
        <taxon>Acariformes</taxon>
        <taxon>Sarcoptiformes</taxon>
        <taxon>Oribatida</taxon>
        <taxon>Brachypylina</taxon>
        <taxon>Oppioidea</taxon>
        <taxon>Oppiidae</taxon>
        <taxon>Oppiella</taxon>
    </lineage>
</organism>
<comment type="similarity">
    <text evidence="6">Belongs to the globin family.</text>
</comment>
<evidence type="ECO:0000256" key="1">
    <source>
        <dbReference type="ARBA" id="ARBA00022448"/>
    </source>
</evidence>
<reference evidence="8" key="1">
    <citation type="submission" date="2020-11" db="EMBL/GenBank/DDBJ databases">
        <authorList>
            <person name="Tran Van P."/>
        </authorList>
    </citation>
    <scope>NUCLEOTIDE SEQUENCE</scope>
</reference>
<keyword evidence="2 6" id="KW-0349">Heme</keyword>
<dbReference type="InterPro" id="IPR012292">
    <property type="entry name" value="Globin/Proto"/>
</dbReference>
<accession>A0A7R9LW35</accession>
<keyword evidence="9" id="KW-1185">Reference proteome</keyword>
<evidence type="ECO:0000259" key="7">
    <source>
        <dbReference type="PROSITE" id="PS01033"/>
    </source>
</evidence>
<evidence type="ECO:0000256" key="2">
    <source>
        <dbReference type="ARBA" id="ARBA00022617"/>
    </source>
</evidence>
<evidence type="ECO:0000256" key="5">
    <source>
        <dbReference type="ARBA" id="ARBA00023004"/>
    </source>
</evidence>
<dbReference type="SUPFAM" id="SSF46458">
    <property type="entry name" value="Globin-like"/>
    <property type="match status" value="1"/>
</dbReference>